<keyword evidence="3" id="KW-1185">Reference proteome</keyword>
<accession>A0A5M6CMG6</accession>
<proteinExistence type="predicted"/>
<evidence type="ECO:0000313" key="2">
    <source>
        <dbReference type="EMBL" id="KAA5536207.1"/>
    </source>
</evidence>
<dbReference type="PANTHER" id="PTHR43682">
    <property type="entry name" value="LACTATE UTILIZATION PROTEIN C"/>
    <property type="match status" value="1"/>
</dbReference>
<sequence length="220" mass="24521">MQTFKTSKAKENILRKIRTALQEDAISLPFPEVEKTKIASLFATMNEGTMEEHFAASFTNAGGHFVFCNTQEDLLANLKLLAESRGWTEVLCAHKPLFSYLVNNGVSFVREFNPKHDHAQACITDCETAIARTGSFLLSSHQNHGRVAPVYFPVHIVVLQAHQIVADIGDGLQFLKQKYNDQLPSMINLNTGPSRTADIEKTLVTGVHGPKEVFCFFLNQ</sequence>
<feature type="domain" description="LUD" evidence="1">
    <location>
        <begin position="54"/>
        <end position="217"/>
    </location>
</feature>
<gene>
    <name evidence="2" type="ORF">F0919_00640</name>
</gene>
<reference evidence="2 3" key="1">
    <citation type="submission" date="2019-09" db="EMBL/GenBank/DDBJ databases">
        <title>Genome sequence and assembly of Taibaiella sp.</title>
        <authorList>
            <person name="Chhetri G."/>
        </authorList>
    </citation>
    <scope>NUCLEOTIDE SEQUENCE [LARGE SCALE GENOMIC DNA]</scope>
    <source>
        <strain evidence="2 3">KVB11</strain>
    </source>
</reference>
<evidence type="ECO:0000313" key="3">
    <source>
        <dbReference type="Proteomes" id="UP000323632"/>
    </source>
</evidence>
<dbReference type="Pfam" id="PF02589">
    <property type="entry name" value="LUD_dom"/>
    <property type="match status" value="1"/>
</dbReference>
<dbReference type="InterPro" id="IPR037171">
    <property type="entry name" value="NagB/RpiA_transferase-like"/>
</dbReference>
<dbReference type="EMBL" id="VWSH01000001">
    <property type="protein sequence ID" value="KAA5536207.1"/>
    <property type="molecule type" value="Genomic_DNA"/>
</dbReference>
<dbReference type="Proteomes" id="UP000323632">
    <property type="component" value="Unassembled WGS sequence"/>
</dbReference>
<dbReference type="RefSeq" id="WP_150030780.1">
    <property type="nucleotide sequence ID" value="NZ_VWSH01000001.1"/>
</dbReference>
<dbReference type="SUPFAM" id="SSF100950">
    <property type="entry name" value="NagB/RpiA/CoA transferase-like"/>
    <property type="match status" value="1"/>
</dbReference>
<organism evidence="2 3">
    <name type="scientific">Taibaiella lutea</name>
    <dbReference type="NCBI Taxonomy" id="2608001"/>
    <lineage>
        <taxon>Bacteria</taxon>
        <taxon>Pseudomonadati</taxon>
        <taxon>Bacteroidota</taxon>
        <taxon>Chitinophagia</taxon>
        <taxon>Chitinophagales</taxon>
        <taxon>Chitinophagaceae</taxon>
        <taxon>Taibaiella</taxon>
    </lineage>
</organism>
<name>A0A5M6CMG6_9BACT</name>
<dbReference type="InterPro" id="IPR003741">
    <property type="entry name" value="LUD_dom"/>
</dbReference>
<dbReference type="InterPro" id="IPR024185">
    <property type="entry name" value="FTHF_cligase-like_sf"/>
</dbReference>
<protein>
    <submittedName>
        <fullName evidence="2">Lactate utilization protein B/C</fullName>
    </submittedName>
</protein>
<dbReference type="PANTHER" id="PTHR43682:SF1">
    <property type="entry name" value="LACTATE UTILIZATION PROTEIN C"/>
    <property type="match status" value="1"/>
</dbReference>
<comment type="caution">
    <text evidence="2">The sequence shown here is derived from an EMBL/GenBank/DDBJ whole genome shotgun (WGS) entry which is preliminary data.</text>
</comment>
<evidence type="ECO:0000259" key="1">
    <source>
        <dbReference type="Pfam" id="PF02589"/>
    </source>
</evidence>
<dbReference type="AlphaFoldDB" id="A0A5M6CMG6"/>
<dbReference type="Gene3D" id="3.40.50.10420">
    <property type="entry name" value="NagB/RpiA/CoA transferase-like"/>
    <property type="match status" value="1"/>
</dbReference>